<evidence type="ECO:0000313" key="3">
    <source>
        <dbReference type="Proteomes" id="UP000294847"/>
    </source>
</evidence>
<feature type="region of interest" description="Disordered" evidence="1">
    <location>
        <begin position="112"/>
        <end position="135"/>
    </location>
</feature>
<evidence type="ECO:0000313" key="2">
    <source>
        <dbReference type="EMBL" id="QBZ58007.1"/>
    </source>
</evidence>
<dbReference type="EMBL" id="CP034206">
    <property type="protein sequence ID" value="QBZ58007.1"/>
    <property type="molecule type" value="Genomic_DNA"/>
</dbReference>
<reference evidence="2 3" key="1">
    <citation type="journal article" date="2019" name="Mol. Biol. Evol.">
        <title>Blast fungal genomes show frequent chromosomal changes, gene gains and losses, and effector gene turnover.</title>
        <authorList>
            <person name="Gomez Luciano L.B."/>
            <person name="Jason Tsai I."/>
            <person name="Chuma I."/>
            <person name="Tosa Y."/>
            <person name="Chen Y.H."/>
            <person name="Li J.Y."/>
            <person name="Li M.Y."/>
            <person name="Jade Lu M.Y."/>
            <person name="Nakayashiki H."/>
            <person name="Li W.H."/>
        </authorList>
    </citation>
    <scope>NUCLEOTIDE SEQUENCE [LARGE SCALE GENOMIC DNA]</scope>
    <source>
        <strain evidence="2">MZ5-1-6</strain>
    </source>
</reference>
<evidence type="ECO:0000256" key="1">
    <source>
        <dbReference type="SAM" id="MobiDB-lite"/>
    </source>
</evidence>
<sequence>MILQHPFQSLWAKRHVRKCSKNSPLEKQAVASFLAVTAVTLLDDARTAVHMMNKSCDHVSVTNEFAPLRLEGLGYRTREKRGLWLDVRELPRNVILGHEVVALVATVLSVQERPRQRPSGGDDPSKPAVPYADQLRHGGGRGDGIALFPATLKAGGAAALHRGEEEEVAEPVAGGALWRAVQDPVKVNYGEGSDVEAHDCPEALEGVCSGVSVSLDS</sequence>
<dbReference type="AlphaFoldDB" id="A0A4P7N608"/>
<organism evidence="2 3">
    <name type="scientific">Pyricularia oryzae</name>
    <name type="common">Rice blast fungus</name>
    <name type="synonym">Magnaporthe oryzae</name>
    <dbReference type="NCBI Taxonomy" id="318829"/>
    <lineage>
        <taxon>Eukaryota</taxon>
        <taxon>Fungi</taxon>
        <taxon>Dikarya</taxon>
        <taxon>Ascomycota</taxon>
        <taxon>Pezizomycotina</taxon>
        <taxon>Sordariomycetes</taxon>
        <taxon>Sordariomycetidae</taxon>
        <taxon>Magnaporthales</taxon>
        <taxon>Pyriculariaceae</taxon>
        <taxon>Pyricularia</taxon>
    </lineage>
</organism>
<protein>
    <submittedName>
        <fullName evidence="2">Uncharacterized protein</fullName>
    </submittedName>
</protein>
<proteinExistence type="predicted"/>
<gene>
    <name evidence="2" type="ORF">PoMZ_02946</name>
</gene>
<dbReference type="Proteomes" id="UP000294847">
    <property type="component" value="Chromosome 3"/>
</dbReference>
<name>A0A4P7N608_PYROR</name>
<accession>A0A4P7N608</accession>